<evidence type="ECO:0000256" key="1">
    <source>
        <dbReference type="SAM" id="Phobius"/>
    </source>
</evidence>
<feature type="non-terminal residue" evidence="2">
    <location>
        <position position="193"/>
    </location>
</feature>
<evidence type="ECO:0000313" key="3">
    <source>
        <dbReference type="Proteomes" id="UP001497623"/>
    </source>
</evidence>
<comment type="caution">
    <text evidence="2">The sequence shown here is derived from an EMBL/GenBank/DDBJ whole genome shotgun (WGS) entry which is preliminary data.</text>
</comment>
<feature type="non-terminal residue" evidence="2">
    <location>
        <position position="1"/>
    </location>
</feature>
<keyword evidence="3" id="KW-1185">Reference proteome</keyword>
<proteinExistence type="predicted"/>
<organism evidence="2 3">
    <name type="scientific">Meganyctiphanes norvegica</name>
    <name type="common">Northern krill</name>
    <name type="synonym">Thysanopoda norvegica</name>
    <dbReference type="NCBI Taxonomy" id="48144"/>
    <lineage>
        <taxon>Eukaryota</taxon>
        <taxon>Metazoa</taxon>
        <taxon>Ecdysozoa</taxon>
        <taxon>Arthropoda</taxon>
        <taxon>Crustacea</taxon>
        <taxon>Multicrustacea</taxon>
        <taxon>Malacostraca</taxon>
        <taxon>Eumalacostraca</taxon>
        <taxon>Eucarida</taxon>
        <taxon>Euphausiacea</taxon>
        <taxon>Euphausiidae</taxon>
        <taxon>Meganyctiphanes</taxon>
    </lineage>
</organism>
<dbReference type="AlphaFoldDB" id="A0AAV2RV68"/>
<dbReference type="EMBL" id="CAXKWB010032825">
    <property type="protein sequence ID" value="CAL4141970.1"/>
    <property type="molecule type" value="Genomic_DNA"/>
</dbReference>
<accession>A0AAV2RV68</accession>
<keyword evidence="1" id="KW-1133">Transmembrane helix</keyword>
<reference evidence="2 3" key="1">
    <citation type="submission" date="2024-05" db="EMBL/GenBank/DDBJ databases">
        <authorList>
            <person name="Wallberg A."/>
        </authorList>
    </citation>
    <scope>NUCLEOTIDE SEQUENCE [LARGE SCALE GENOMIC DNA]</scope>
</reference>
<name>A0AAV2RV68_MEGNR</name>
<feature type="transmembrane region" description="Helical" evidence="1">
    <location>
        <begin position="64"/>
        <end position="87"/>
    </location>
</feature>
<protein>
    <recommendedName>
        <fullName evidence="4">Elastin</fullName>
    </recommendedName>
</protein>
<keyword evidence="1" id="KW-0812">Transmembrane</keyword>
<gene>
    <name evidence="2" type="ORF">MNOR_LOCUS28958</name>
</gene>
<evidence type="ECO:0000313" key="2">
    <source>
        <dbReference type="EMBL" id="CAL4141970.1"/>
    </source>
</evidence>
<keyword evidence="1" id="KW-0472">Membrane</keyword>
<evidence type="ECO:0008006" key="4">
    <source>
        <dbReference type="Google" id="ProtNLM"/>
    </source>
</evidence>
<feature type="transmembrane region" description="Helical" evidence="1">
    <location>
        <begin position="108"/>
        <end position="132"/>
    </location>
</feature>
<feature type="transmembrane region" description="Helical" evidence="1">
    <location>
        <begin position="29"/>
        <end position="52"/>
    </location>
</feature>
<dbReference type="Proteomes" id="UP001497623">
    <property type="component" value="Unassembled WGS sequence"/>
</dbReference>
<sequence length="193" mass="18844">WHCPCSSSFDHPQAPCQTESNSRMKLKLLLAWTVVLCCVTSVLPLLALPAGIGVGLGTGLGTGLLAPIAGLGLSGLASLGILGEIFTSWQLMVMLFTFCRMRLKTTTLAGWLLLLALMSGQVGEALIAIPIATIGAGGLGALGGLGGLGAGLIGPLLGLKGAGLASVGILGAVKLGLLALKGGGGGGCGGCGG</sequence>